<evidence type="ECO:0000313" key="12">
    <source>
        <dbReference type="Proteomes" id="UP001153321"/>
    </source>
</evidence>
<dbReference type="GO" id="GO:0050916">
    <property type="term" value="P:sensory perception of sweet taste"/>
    <property type="evidence" value="ECO:0007669"/>
    <property type="project" value="UniProtKB-ARBA"/>
</dbReference>
<keyword evidence="7" id="KW-0675">Receptor</keyword>
<feature type="transmembrane region" description="Helical" evidence="10">
    <location>
        <begin position="268"/>
        <end position="287"/>
    </location>
</feature>
<dbReference type="InterPro" id="IPR009318">
    <property type="entry name" value="Gustatory_rcpt"/>
</dbReference>
<evidence type="ECO:0000256" key="2">
    <source>
        <dbReference type="ARBA" id="ARBA00005327"/>
    </source>
</evidence>
<sequence length="764" mass="85669">MNTPKLYSSGNTDSGKEFHSLAVRARKLDALRACGWDIYHESVTLRRLSYVVAYMQSDDLYYPENKMVISNLKRREVVPLNPYSKINSRRIFGNDAQGSLNYRRTKDIREDFIDRRFELSESQLREVQLDNKENNLNKLHNELSWLSLDTVEGIGTVTLTINPHKLTKTLSLKNKDGTSPPHSDHGSPTRCREVRKQASPLVASTMIAVNRGIQKHGTGPNIKPKMVQTSFRRNMSFWIPVKKNKVDIAKHKSPRSITPFFDALRCTLIVGQVFSLLPFVGVFTNIASNVKFIKTSWKCVYSVLSLIGQMFMAVLCINKLARSNVTLNGTSPVIFYVTTCVTMMMFFQVARRWPQLVQHIAKAEDMDPNFDCSLARKCNITCAVVLILALLEHILSLLSAFAGAAACYGGMDTYQGFVTHFYPWVFNYLPYSPVLGVITQFLHFQSTFIWNFSDLFVICMSYYLTSRLEQVNKKLLAAQGKKSTFERQQRIKSEAHSHVYKSSSLRPASTGDSARGLLTRTRPKRTARRVPRLPQGTIRPPQMGPNRTDVDTESFFRLGEAGGNYLPEIFWRATREDYCRATQIVRKVDDVISGVVFISFANNLFFICLQLFNTLEDGLKGTGECSNKGKKIIVSKNGPLGGHEAATYFLFSLVYLLSRSVAVSLIASQVNSASSVPAPVLYDVPSPVYCVEVQRFLDQVNGDKVALSGLQFFSVTKGLLLTVAGTIVTYELVMFQFNSSTPTLNITAPTVLTPSSPSLTTLSS</sequence>
<keyword evidence="12" id="KW-1185">Reference proteome</keyword>
<comment type="subcellular location">
    <subcellularLocation>
        <location evidence="1">Cell membrane</location>
        <topology evidence="1">Multi-pass membrane protein</topology>
    </subcellularLocation>
</comment>
<keyword evidence="4 10" id="KW-0812">Transmembrane</keyword>
<evidence type="ECO:0000256" key="4">
    <source>
        <dbReference type="ARBA" id="ARBA00022692"/>
    </source>
</evidence>
<feature type="compositionally biased region" description="Basic and acidic residues" evidence="9">
    <location>
        <begin position="182"/>
        <end position="191"/>
    </location>
</feature>
<feature type="transmembrane region" description="Helical" evidence="10">
    <location>
        <begin position="299"/>
        <end position="321"/>
    </location>
</feature>
<feature type="transmembrane region" description="Helical" evidence="10">
    <location>
        <begin position="383"/>
        <end position="411"/>
    </location>
</feature>
<gene>
    <name evidence="11" type="ORF">SPLIT_LOCUS8566</name>
</gene>
<evidence type="ECO:0000256" key="8">
    <source>
        <dbReference type="SAM" id="Coils"/>
    </source>
</evidence>
<dbReference type="EMBL" id="LR824534">
    <property type="protein sequence ID" value="CAH1643211.1"/>
    <property type="molecule type" value="Genomic_DNA"/>
</dbReference>
<name>A0A9P0IC48_SPOLI</name>
<evidence type="ECO:0000256" key="10">
    <source>
        <dbReference type="SAM" id="Phobius"/>
    </source>
</evidence>
<feature type="transmembrane region" description="Helical" evidence="10">
    <location>
        <begin position="591"/>
        <end position="612"/>
    </location>
</feature>
<feature type="transmembrane region" description="Helical" evidence="10">
    <location>
        <begin position="645"/>
        <end position="667"/>
    </location>
</feature>
<proteinExistence type="inferred from homology"/>
<evidence type="ECO:0000256" key="9">
    <source>
        <dbReference type="SAM" id="MobiDB-lite"/>
    </source>
</evidence>
<keyword evidence="6 10" id="KW-0472">Membrane</keyword>
<feature type="transmembrane region" description="Helical" evidence="10">
    <location>
        <begin position="431"/>
        <end position="464"/>
    </location>
</feature>
<feature type="transmembrane region" description="Helical" evidence="10">
    <location>
        <begin position="333"/>
        <end position="350"/>
    </location>
</feature>
<reference evidence="11" key="1">
    <citation type="submission" date="2022-02" db="EMBL/GenBank/DDBJ databases">
        <authorList>
            <person name="King R."/>
        </authorList>
    </citation>
    <scope>NUCLEOTIDE SEQUENCE</scope>
</reference>
<organism evidence="11 12">
    <name type="scientific">Spodoptera littoralis</name>
    <name type="common">Egyptian cotton leafworm</name>
    <dbReference type="NCBI Taxonomy" id="7109"/>
    <lineage>
        <taxon>Eukaryota</taxon>
        <taxon>Metazoa</taxon>
        <taxon>Ecdysozoa</taxon>
        <taxon>Arthropoda</taxon>
        <taxon>Hexapoda</taxon>
        <taxon>Insecta</taxon>
        <taxon>Pterygota</taxon>
        <taxon>Neoptera</taxon>
        <taxon>Endopterygota</taxon>
        <taxon>Lepidoptera</taxon>
        <taxon>Glossata</taxon>
        <taxon>Ditrysia</taxon>
        <taxon>Noctuoidea</taxon>
        <taxon>Noctuidae</taxon>
        <taxon>Amphipyrinae</taxon>
        <taxon>Spodoptera</taxon>
    </lineage>
</organism>
<dbReference type="Pfam" id="PF06151">
    <property type="entry name" value="Trehalose_recp"/>
    <property type="match status" value="3"/>
</dbReference>
<dbReference type="Proteomes" id="UP001153321">
    <property type="component" value="Chromosome 3"/>
</dbReference>
<accession>A0A9P0IC48</accession>
<dbReference type="GO" id="GO:0008527">
    <property type="term" value="F:taste receptor activity"/>
    <property type="evidence" value="ECO:0007669"/>
    <property type="project" value="InterPro"/>
</dbReference>
<evidence type="ECO:0000256" key="6">
    <source>
        <dbReference type="ARBA" id="ARBA00023136"/>
    </source>
</evidence>
<protein>
    <recommendedName>
        <fullName evidence="13">Gustatory receptor</fullName>
    </recommendedName>
</protein>
<dbReference type="PANTHER" id="PTHR21421:SF29">
    <property type="entry name" value="GUSTATORY RECEPTOR 5A FOR TREHALOSE-RELATED"/>
    <property type="match status" value="1"/>
</dbReference>
<evidence type="ECO:0000256" key="3">
    <source>
        <dbReference type="ARBA" id="ARBA00022475"/>
    </source>
</evidence>
<dbReference type="PANTHER" id="PTHR21421">
    <property type="entry name" value="GUSTATORY RECEPTOR"/>
    <property type="match status" value="1"/>
</dbReference>
<dbReference type="GO" id="GO:0005886">
    <property type="term" value="C:plasma membrane"/>
    <property type="evidence" value="ECO:0007669"/>
    <property type="project" value="UniProtKB-SubCell"/>
</dbReference>
<evidence type="ECO:0000313" key="11">
    <source>
        <dbReference type="EMBL" id="CAH1643211.1"/>
    </source>
</evidence>
<comment type="similarity">
    <text evidence="2">Belongs to the insect chemoreceptor superfamily. Gustatory receptor (GR) family. Gr5a subfamily.</text>
</comment>
<evidence type="ECO:0008006" key="13">
    <source>
        <dbReference type="Google" id="ProtNLM"/>
    </source>
</evidence>
<feature type="coiled-coil region" evidence="8">
    <location>
        <begin position="122"/>
        <end position="149"/>
    </location>
</feature>
<keyword evidence="8" id="KW-0175">Coiled coil</keyword>
<evidence type="ECO:0000256" key="1">
    <source>
        <dbReference type="ARBA" id="ARBA00004651"/>
    </source>
</evidence>
<keyword evidence="5 10" id="KW-1133">Transmembrane helix</keyword>
<dbReference type="AlphaFoldDB" id="A0A9P0IC48"/>
<evidence type="ECO:0000256" key="7">
    <source>
        <dbReference type="ARBA" id="ARBA00023170"/>
    </source>
</evidence>
<evidence type="ECO:0000256" key="5">
    <source>
        <dbReference type="ARBA" id="ARBA00022989"/>
    </source>
</evidence>
<feature type="region of interest" description="Disordered" evidence="9">
    <location>
        <begin position="170"/>
        <end position="191"/>
    </location>
</feature>
<keyword evidence="3" id="KW-1003">Cell membrane</keyword>